<organism evidence="11 12">
    <name type="scientific">Phtheirospermum japonicum</name>
    <dbReference type="NCBI Taxonomy" id="374723"/>
    <lineage>
        <taxon>Eukaryota</taxon>
        <taxon>Viridiplantae</taxon>
        <taxon>Streptophyta</taxon>
        <taxon>Embryophyta</taxon>
        <taxon>Tracheophyta</taxon>
        <taxon>Spermatophyta</taxon>
        <taxon>Magnoliopsida</taxon>
        <taxon>eudicotyledons</taxon>
        <taxon>Gunneridae</taxon>
        <taxon>Pentapetalae</taxon>
        <taxon>asterids</taxon>
        <taxon>lamiids</taxon>
        <taxon>Lamiales</taxon>
        <taxon>Orobanchaceae</taxon>
        <taxon>Orobanchaceae incertae sedis</taxon>
        <taxon>Phtheirospermum</taxon>
    </lineage>
</organism>
<proteinExistence type="inferred from homology"/>
<evidence type="ECO:0000256" key="1">
    <source>
        <dbReference type="ARBA" id="ARBA00004370"/>
    </source>
</evidence>
<dbReference type="Pfam" id="PF01459">
    <property type="entry name" value="Porin_3"/>
    <property type="match status" value="1"/>
</dbReference>
<comment type="similarity">
    <text evidence="2">Belongs to the eukaryotic mitochondrial porin (TC 1.B.8.1) family.</text>
</comment>
<keyword evidence="7" id="KW-0626">Porin</keyword>
<dbReference type="Proteomes" id="UP000653305">
    <property type="component" value="Unassembled WGS sequence"/>
</dbReference>
<dbReference type="PANTHER" id="PTHR11743">
    <property type="entry name" value="VOLTAGE-DEPENDENT ANION-SELECTIVE CHANNEL"/>
    <property type="match status" value="1"/>
</dbReference>
<keyword evidence="4" id="KW-1134">Transmembrane beta strand</keyword>
<comment type="function">
    <text evidence="9">Forms a channel through the cell membrane that allows diffusion of small hydrophilic molecules. The channel adopts an open conformation at low or zero membrane potential and a closed conformation at potentials above 30-40 mV. The open state has a weak anion selectivity whereas the closed state is cation-selective.</text>
</comment>
<evidence type="ECO:0000256" key="7">
    <source>
        <dbReference type="ARBA" id="ARBA00023114"/>
    </source>
</evidence>
<evidence type="ECO:0000256" key="5">
    <source>
        <dbReference type="ARBA" id="ARBA00022692"/>
    </source>
</evidence>
<accession>A0A830CG21</accession>
<gene>
    <name evidence="11" type="ORF">PHJA_001470500</name>
</gene>
<dbReference type="InterPro" id="IPR027246">
    <property type="entry name" value="Porin_Euk/Tom40"/>
</dbReference>
<evidence type="ECO:0000313" key="11">
    <source>
        <dbReference type="EMBL" id="GFP93261.1"/>
    </source>
</evidence>
<dbReference type="GO" id="GO:0005741">
    <property type="term" value="C:mitochondrial outer membrane"/>
    <property type="evidence" value="ECO:0007669"/>
    <property type="project" value="InterPro"/>
</dbReference>
<keyword evidence="3" id="KW-0813">Transport</keyword>
<dbReference type="GO" id="GO:0046930">
    <property type="term" value="C:pore complex"/>
    <property type="evidence" value="ECO:0007669"/>
    <property type="project" value="UniProtKB-KW"/>
</dbReference>
<evidence type="ECO:0000256" key="8">
    <source>
        <dbReference type="ARBA" id="ARBA00023136"/>
    </source>
</evidence>
<reference evidence="11" key="1">
    <citation type="submission" date="2020-07" db="EMBL/GenBank/DDBJ databases">
        <title>Ethylene signaling mediates host invasion by parasitic plants.</title>
        <authorList>
            <person name="Yoshida S."/>
        </authorList>
    </citation>
    <scope>NUCLEOTIDE SEQUENCE</scope>
    <source>
        <strain evidence="11">Okayama</strain>
    </source>
</reference>
<evidence type="ECO:0000256" key="4">
    <source>
        <dbReference type="ARBA" id="ARBA00022452"/>
    </source>
</evidence>
<dbReference type="OrthoDB" id="7827681at2759"/>
<keyword evidence="12" id="KW-1185">Reference proteome</keyword>
<comment type="caution">
    <text evidence="11">The sequence shown here is derived from an EMBL/GenBank/DDBJ whole genome shotgun (WGS) entry which is preliminary data.</text>
</comment>
<evidence type="ECO:0000256" key="2">
    <source>
        <dbReference type="ARBA" id="ARBA00009624"/>
    </source>
</evidence>
<keyword evidence="8" id="KW-0472">Membrane</keyword>
<dbReference type="CDD" id="cd07306">
    <property type="entry name" value="Porin3_VDAC"/>
    <property type="match status" value="1"/>
</dbReference>
<evidence type="ECO:0000256" key="3">
    <source>
        <dbReference type="ARBA" id="ARBA00022448"/>
    </source>
</evidence>
<evidence type="ECO:0000256" key="9">
    <source>
        <dbReference type="ARBA" id="ARBA00054641"/>
    </source>
</evidence>
<comment type="subcellular location">
    <subcellularLocation>
        <location evidence="1">Membrane</location>
    </subcellularLocation>
</comment>
<dbReference type="GO" id="GO:0008308">
    <property type="term" value="F:voltage-gated monoatomic anion channel activity"/>
    <property type="evidence" value="ECO:0007669"/>
    <property type="project" value="InterPro"/>
</dbReference>
<evidence type="ECO:0000313" key="12">
    <source>
        <dbReference type="Proteomes" id="UP000653305"/>
    </source>
</evidence>
<evidence type="ECO:0000256" key="10">
    <source>
        <dbReference type="ARBA" id="ARBA00082427"/>
    </source>
</evidence>
<keyword evidence="6" id="KW-0406">Ion transport</keyword>
<dbReference type="EMBL" id="BMAC01000307">
    <property type="protein sequence ID" value="GFP93261.1"/>
    <property type="molecule type" value="Genomic_DNA"/>
</dbReference>
<dbReference type="AlphaFoldDB" id="A0A830CG21"/>
<evidence type="ECO:0000256" key="6">
    <source>
        <dbReference type="ARBA" id="ARBA00023065"/>
    </source>
</evidence>
<dbReference type="InterPro" id="IPR001925">
    <property type="entry name" value="Porin_Euk"/>
</dbReference>
<dbReference type="InterPro" id="IPR023614">
    <property type="entry name" value="Porin_dom_sf"/>
</dbReference>
<dbReference type="PANTHER" id="PTHR11743:SF27">
    <property type="entry name" value="MITOCHONDRIAL OUTER MEMBRANE PROTEIN PORIN 4"/>
    <property type="match status" value="1"/>
</dbReference>
<dbReference type="FunFam" id="2.40.160.10:FF:000003">
    <property type="entry name" value="Outer mitochondrial membrane protein porin"/>
    <property type="match status" value="1"/>
</dbReference>
<name>A0A830CG21_9LAMI</name>
<protein>
    <recommendedName>
        <fullName evidence="10">Voltage-dependent anion-selective channel protein</fullName>
    </recommendedName>
</protein>
<dbReference type="Gene3D" id="2.40.160.10">
    <property type="entry name" value="Porin"/>
    <property type="match status" value="1"/>
</dbReference>
<keyword evidence="5" id="KW-0812">Transmembrane</keyword>
<sequence length="275" mass="29454">MGNGPAPFSEIGRRARDLLTKDYNYDQKFSLSIPSSTGMGLTATGVKKDQIFVGDISTQYRSGKATVDVKVNTYSNVSTKVTYDVASSTKAAISFSVPDHKSSKLDVHYLHRHAAVNSSIGLYPSPLLEVAAAIGSRDVTIGGEIGFDTASSSFTKCNAGISFNKPDFSAALILTDKGQTVKASYAHLVNPLTGTEVAAEMTHRLSGFENSFSIGSVHKIDPLTSVKTRFSDNGKVAILSQREWRPKSVATFSAEYDTKAINMAPKFGLSIALKP</sequence>
<dbReference type="GO" id="GO:0015288">
    <property type="term" value="F:porin activity"/>
    <property type="evidence" value="ECO:0007669"/>
    <property type="project" value="UniProtKB-KW"/>
</dbReference>